<proteinExistence type="predicted"/>
<dbReference type="Proteomes" id="UP000007886">
    <property type="component" value="Chromosome"/>
</dbReference>
<keyword evidence="1" id="KW-0812">Transmembrane</keyword>
<name>A0AAI8M8R5_9BRAD</name>
<dbReference type="KEGG" id="brs:S23_07740"/>
<evidence type="ECO:0000256" key="1">
    <source>
        <dbReference type="SAM" id="Phobius"/>
    </source>
</evidence>
<dbReference type="EMBL" id="AP012279">
    <property type="protein sequence ID" value="BAL73994.1"/>
    <property type="molecule type" value="Genomic_DNA"/>
</dbReference>
<reference evidence="2 3" key="1">
    <citation type="journal article" date="2012" name="Microbes Environ.">
        <title>Complete genome sequence of Bradyrhizobium sp. S23321: insights into symbiosis evolution in soil oligotrophs.</title>
        <authorList>
            <person name="Okubo T."/>
            <person name="Tsukui T."/>
            <person name="Maita H."/>
            <person name="Okamoto S."/>
            <person name="Oshima K."/>
            <person name="Fujisawa T."/>
            <person name="Saito A."/>
            <person name="Futamata H."/>
            <person name="Hattori R."/>
            <person name="Shimomura Y."/>
            <person name="Haruta S."/>
            <person name="Morimoto S."/>
            <person name="Wang Y."/>
            <person name="Sakai Y."/>
            <person name="Hattori M."/>
            <person name="Aizawa S."/>
            <person name="Nagashima K.V.P."/>
            <person name="Masuda S."/>
            <person name="Hattori T."/>
            <person name="Yamashita A."/>
            <person name="Bao Z."/>
            <person name="Hayatsu M."/>
            <person name="Kajiya-Kanegae H."/>
            <person name="Yoshinaga I."/>
            <person name="Sakamoto K."/>
            <person name="Toyota K."/>
            <person name="Nakao M."/>
            <person name="Kohara M."/>
            <person name="Anda M."/>
            <person name="Niwa R."/>
            <person name="Jung-Hwan P."/>
            <person name="Sameshima-Saito R."/>
            <person name="Tokuda S."/>
            <person name="Yamamoto S."/>
            <person name="Yamamoto S."/>
            <person name="Yokoyama T."/>
            <person name="Akutsu T."/>
            <person name="Nakamura Y."/>
            <person name="Nakahira-Yanaka Y."/>
            <person name="Takada Hoshino Y."/>
            <person name="Hirakawa H."/>
            <person name="Mitsui H."/>
            <person name="Terasawa K."/>
            <person name="Itakura M."/>
            <person name="Sato S."/>
            <person name="Ikeda-Ohtsubo W."/>
            <person name="Sakakura N."/>
            <person name="Kaminuma E."/>
            <person name="Minamisawa K."/>
        </authorList>
    </citation>
    <scope>NUCLEOTIDE SEQUENCE [LARGE SCALE GENOMIC DNA]</scope>
    <source>
        <strain evidence="2 3">S23321</strain>
    </source>
</reference>
<keyword evidence="1" id="KW-1133">Transmembrane helix</keyword>
<gene>
    <name evidence="2" type="ORF">S23_07740</name>
</gene>
<organism evidence="2 3">
    <name type="scientific">Bradyrhizobium cosmicum</name>
    <dbReference type="NCBI Taxonomy" id="1404864"/>
    <lineage>
        <taxon>Bacteria</taxon>
        <taxon>Pseudomonadati</taxon>
        <taxon>Pseudomonadota</taxon>
        <taxon>Alphaproteobacteria</taxon>
        <taxon>Hyphomicrobiales</taxon>
        <taxon>Nitrobacteraceae</taxon>
        <taxon>Bradyrhizobium</taxon>
    </lineage>
</organism>
<keyword evidence="3" id="KW-1185">Reference proteome</keyword>
<protein>
    <submittedName>
        <fullName evidence="2">Uncharacterized protein</fullName>
    </submittedName>
</protein>
<feature type="transmembrane region" description="Helical" evidence="1">
    <location>
        <begin position="43"/>
        <end position="67"/>
    </location>
</feature>
<accession>A0AAI8M8R5</accession>
<keyword evidence="1" id="KW-0472">Membrane</keyword>
<evidence type="ECO:0000313" key="2">
    <source>
        <dbReference type="EMBL" id="BAL73994.1"/>
    </source>
</evidence>
<evidence type="ECO:0000313" key="3">
    <source>
        <dbReference type="Proteomes" id="UP000007886"/>
    </source>
</evidence>
<dbReference type="AlphaFoldDB" id="A0AAI8M8R5"/>
<sequence>MNSLVLRKTALDRDLAAKYPFASATGRLSQQQKPARLRRKGPVLWTALASLVLAADFLLAYLAWLAVDFLMG</sequence>